<evidence type="ECO:0000313" key="2">
    <source>
        <dbReference type="EMBL" id="QHU16839.1"/>
    </source>
</evidence>
<reference evidence="1" key="1">
    <citation type="journal article" date="2020" name="Nature">
        <title>Giant virus diversity and host interactions through global metagenomics.</title>
        <authorList>
            <person name="Schulz F."/>
            <person name="Roux S."/>
            <person name="Paez-Espino D."/>
            <person name="Jungbluth S."/>
            <person name="Walsh D.A."/>
            <person name="Denef V.J."/>
            <person name="McMahon K.D."/>
            <person name="Konstantinidis K.T."/>
            <person name="Eloe-Fadrosh E.A."/>
            <person name="Kyrpides N.C."/>
            <person name="Woyke T."/>
        </authorList>
    </citation>
    <scope>NUCLEOTIDE SEQUENCE</scope>
    <source>
        <strain evidence="1">GVMAG-M-3300023179-90</strain>
        <strain evidence="2">GVMAG-S-3300012000-53</strain>
    </source>
</reference>
<evidence type="ECO:0000313" key="1">
    <source>
        <dbReference type="EMBL" id="QHT78038.1"/>
    </source>
</evidence>
<organism evidence="1">
    <name type="scientific">viral metagenome</name>
    <dbReference type="NCBI Taxonomy" id="1070528"/>
    <lineage>
        <taxon>unclassified sequences</taxon>
        <taxon>metagenomes</taxon>
        <taxon>organismal metagenomes</taxon>
    </lineage>
</organism>
<name>A0A6C0HBR8_9ZZZZ</name>
<dbReference type="EMBL" id="MN740890">
    <property type="protein sequence ID" value="QHU16839.1"/>
    <property type="molecule type" value="Genomic_DNA"/>
</dbReference>
<evidence type="ECO:0008006" key="3">
    <source>
        <dbReference type="Google" id="ProtNLM"/>
    </source>
</evidence>
<proteinExistence type="predicted"/>
<dbReference type="EMBL" id="MN739927">
    <property type="protein sequence ID" value="QHT78038.1"/>
    <property type="molecule type" value="Genomic_DNA"/>
</dbReference>
<accession>A0A6C0HBR8</accession>
<dbReference type="AlphaFoldDB" id="A0A6C0HBR8"/>
<sequence length="304" mass="36532">MSLASWIKPYEEYLELEYLARNPNPKLISYLKENEHMIDWSNLSANPNAIDMLWNTNNINWKKICLNPHPKAIELIYKKHEENMAKYKRRRRICEYSILSWENLSQNPSAVEFLRENPHNVCWWFQELPYEPNEDDYDFVSQYSLNECDEDGINWSWLSANPNAVPLLKENKDMIDWLWLSTNPSSSAIKLLKSHKKNIDWSWLSTNPKAMRLLEGNQDKIDWLQLCKNPNAIHLIKENTLDIDWCYLSANPNAIEILEQYREKLDWRWLCKNPNAVFYLEENIEKQFDKLDWRWLSENPCIFE</sequence>
<protein>
    <recommendedName>
        <fullName evidence="3">Periplasmic copper-binding protein NosD beta helix domain-containing protein</fullName>
    </recommendedName>
</protein>